<dbReference type="Proteomes" id="UP001189429">
    <property type="component" value="Unassembled WGS sequence"/>
</dbReference>
<name>A0ABN9RXI0_9DINO</name>
<sequence length="1361" mass="147127">MQSVIGVVLATLTVILRDAAERNWGRGPLVPEAPPAVGEPTPAPAARVEVSCTESSLNICLVEDIIRRARSESCVCELICDSTERDTRLVFIATFSVCAGQSCILVLYCGRIVTIRYPGEDLWHERVMMGPGLRDEAGVVTKWWILTPDGDFYEEDISMKAGEGERPVGLDLAGSCPRAMRGRFYRFADDAYPSDDRVRREAQQAVARMRAAGQEPPTLLHFVTEDGVLAPLSGVGRRLRRGGAAGVGGGDAVAVVVADGAATPELPLPLGAAPPGGEAKPVAGEAVAPYLAVLPERQALREGLVWLVTENAEGHETPGMEVTPRAGDVIITTTDGLVHRRGSFLRVQAVPSCDCVEFARALRARHEGVSGAVGPAALAAPRAAEQAPSDEDVRTLWVDNDGVGERYKSWKKAVQESRGEPISAVEVQGPPSTLPLARHVRAIRGRPAALVAGVCADSNIFKTDRVYHEMATLRRSRAPGRANCGLRQRALAREAARAPPTADEAAEAAVMRVGAGGAAELDESLARLESLAELQVREGARDFYKPPEVALRELLCEKASGYRMGASSTTLAPYQRGRVSLPEKRTSAPNVSDLVGDRGRYFLEGAGGRMLDPTFSNSFDDDAERCYVDQQFASSPTLYARFIRDLKDACHRMGIPTWLSRWFGLPPVRAAGVGLTDALDGPVGPDEMVTPMPRRLPMGFSWSLFPAQGIDEGVASQVLSRAELLRDRGQPPAPTLRGEAASDTKHYIYVDNIGVFGSDGSVVASKLEGVCAAFEAKGLAVHEVATSDSGVEALGVLLDGRRRHTRLTAKRFWRVRGASLALAGRRRASGRQVEIALGHAAFCRLVRRETLSVFATVYPFIRRRYDQPAPLWPSVADELRAFAGLMVLLVSSWESDWDPLVAATDASETGYGICTRWLAAEDVAAVGRCRERDRYLAEGRVGARAAALGAEPPPCEPLGVEGCLGRADPQSDPHFAEAPSCMTDPVAWAAVGGWKFEQPEDIMALEAEGELGVAALARSACEPGLADSEVRLILEQLKGLIKTDPRFKEASSSDNEGEVTAAVRQRTLPRSRKATLTKLLASEALPELSHLTLGEHAAVRPRTEAQHAQEVHQCSLLCGVERATEIPIENLDDLLVQYIDHQIKSGVTAARGMEPLAGVVHARPQAGKQGPHTLQRSWRALKGWQNLCPSTSRLPEAWPIWCATVNGLRGMGGYEMALFICLAWSTYARPIQLMALKPECLCAPGRVATYWTVQLNPEVDGAAAVQKVARDLGFNLVVYQARHSGASTDMASRRRTLAGVKQRGGWKSDRSVVRCEKGARLSSTWMAHPSWPRQHAAQCEEEFVEILVHGHVLPKPALHSR</sequence>
<gene>
    <name evidence="2" type="ORF">PCOR1329_LOCUS24044</name>
</gene>
<keyword evidence="1" id="KW-0732">Signal</keyword>
<evidence type="ECO:0000313" key="3">
    <source>
        <dbReference type="Proteomes" id="UP001189429"/>
    </source>
</evidence>
<accession>A0ABN9RXI0</accession>
<evidence type="ECO:0000256" key="1">
    <source>
        <dbReference type="SAM" id="SignalP"/>
    </source>
</evidence>
<feature type="chain" id="PRO_5045437259" description="RNA-directed RNA polymerase" evidence="1">
    <location>
        <begin position="21"/>
        <end position="1361"/>
    </location>
</feature>
<keyword evidence="3" id="KW-1185">Reference proteome</keyword>
<evidence type="ECO:0000313" key="2">
    <source>
        <dbReference type="EMBL" id="CAK0823231.1"/>
    </source>
</evidence>
<feature type="signal peptide" evidence="1">
    <location>
        <begin position="1"/>
        <end position="20"/>
    </location>
</feature>
<organism evidence="2 3">
    <name type="scientific">Prorocentrum cordatum</name>
    <dbReference type="NCBI Taxonomy" id="2364126"/>
    <lineage>
        <taxon>Eukaryota</taxon>
        <taxon>Sar</taxon>
        <taxon>Alveolata</taxon>
        <taxon>Dinophyceae</taxon>
        <taxon>Prorocentrales</taxon>
        <taxon>Prorocentraceae</taxon>
        <taxon>Prorocentrum</taxon>
    </lineage>
</organism>
<evidence type="ECO:0008006" key="4">
    <source>
        <dbReference type="Google" id="ProtNLM"/>
    </source>
</evidence>
<comment type="caution">
    <text evidence="2">The sequence shown here is derived from an EMBL/GenBank/DDBJ whole genome shotgun (WGS) entry which is preliminary data.</text>
</comment>
<protein>
    <recommendedName>
        <fullName evidence="4">RNA-directed RNA polymerase</fullName>
    </recommendedName>
</protein>
<reference evidence="2" key="1">
    <citation type="submission" date="2023-10" db="EMBL/GenBank/DDBJ databases">
        <authorList>
            <person name="Chen Y."/>
            <person name="Shah S."/>
            <person name="Dougan E. K."/>
            <person name="Thang M."/>
            <person name="Chan C."/>
        </authorList>
    </citation>
    <scope>NUCLEOTIDE SEQUENCE [LARGE SCALE GENOMIC DNA]</scope>
</reference>
<proteinExistence type="predicted"/>
<dbReference type="EMBL" id="CAUYUJ010008224">
    <property type="protein sequence ID" value="CAK0823231.1"/>
    <property type="molecule type" value="Genomic_DNA"/>
</dbReference>